<protein>
    <submittedName>
        <fullName evidence="1">Uncharacterized protein</fullName>
    </submittedName>
</protein>
<dbReference type="RefSeq" id="WP_087411818.1">
    <property type="nucleotide sequence ID" value="NZ_CALIXP010000055.1"/>
</dbReference>
<evidence type="ECO:0000313" key="2">
    <source>
        <dbReference type="Proteomes" id="UP000196587"/>
    </source>
</evidence>
<dbReference type="EMBL" id="NFKE01000001">
    <property type="protein sequence ID" value="OUP36323.1"/>
    <property type="molecule type" value="Genomic_DNA"/>
</dbReference>
<proteinExistence type="predicted"/>
<dbReference type="AlphaFoldDB" id="A0A1Y4JUX9"/>
<comment type="caution">
    <text evidence="1">The sequence shown here is derived from an EMBL/GenBank/DDBJ whole genome shotgun (WGS) entry which is preliminary data.</text>
</comment>
<accession>A0A1Y4JUX9</accession>
<organism evidence="1 2">
    <name type="scientific">Bacteroides clarus</name>
    <dbReference type="NCBI Taxonomy" id="626929"/>
    <lineage>
        <taxon>Bacteria</taxon>
        <taxon>Pseudomonadati</taxon>
        <taxon>Bacteroidota</taxon>
        <taxon>Bacteroidia</taxon>
        <taxon>Bacteroidales</taxon>
        <taxon>Bacteroidaceae</taxon>
        <taxon>Bacteroides</taxon>
    </lineage>
</organism>
<reference evidence="2" key="1">
    <citation type="submission" date="2017-04" db="EMBL/GenBank/DDBJ databases">
        <title>Function of individual gut microbiota members based on whole genome sequencing of pure cultures obtained from chicken caecum.</title>
        <authorList>
            <person name="Medvecky M."/>
            <person name="Cejkova D."/>
            <person name="Polansky O."/>
            <person name="Karasova D."/>
            <person name="Kubasova T."/>
            <person name="Cizek A."/>
            <person name="Rychlik I."/>
        </authorList>
    </citation>
    <scope>NUCLEOTIDE SEQUENCE [LARGE SCALE GENOMIC DNA]</scope>
    <source>
        <strain evidence="2">An189</strain>
    </source>
</reference>
<gene>
    <name evidence="1" type="ORF">B5F24_00020</name>
</gene>
<evidence type="ECO:0000313" key="1">
    <source>
        <dbReference type="EMBL" id="OUP36323.1"/>
    </source>
</evidence>
<name>A0A1Y4JUX9_9BACE</name>
<sequence>MNKTIISIEAQDYGSKEVTIIVKGEYNNHIVFEERFEYKDEKQHPLRLHLLKECFMDKYFV</sequence>
<dbReference type="Proteomes" id="UP000196587">
    <property type="component" value="Unassembled WGS sequence"/>
</dbReference>